<dbReference type="EMBL" id="HBIB01006097">
    <property type="protein sequence ID" value="CAE0241584.1"/>
    <property type="molecule type" value="Transcribed_RNA"/>
</dbReference>
<protein>
    <submittedName>
        <fullName evidence="1">Uncharacterized protein</fullName>
    </submittedName>
</protein>
<gene>
    <name evidence="1" type="ORF">PBIL07802_LOCUS3746</name>
</gene>
<evidence type="ECO:0000313" key="1">
    <source>
        <dbReference type="EMBL" id="CAE0241584.1"/>
    </source>
</evidence>
<sequence length="507" mass="56337">MHEAHTLWVATGENLSSLRTVPLPLPPNGVDLDSEFVCRTTVYAGVGELLLRDSKTLLVGSLLSGKRPRHSKSFASSGAYGTRIGSSELIDEVVKSSVTRLPSLFPEDMMAGVRLDCWGGKIDVGGGRVSAMVRQLQINARAEPWLGLKGFIDVLDLPSSKEQKPVEDKIPASEESKRDIGKLLGSLPRFMDVSLLNCIILLDPIQEEDLVAFHCLPIGHVTIIRRPGEVGSASINGPSKLLRVRNYATTPDIMAASKVSTITFPDFLIFDADDVCMSTLYLRRRDGEQNEWVKRNIRVFDNSSPLRLRVEGGLNVTAGDHSLPQINARISINDSVTFSLRQTDVNTIVDFVKRQIFAVGRLDSRPSGDVVDTERKEEYAVKIESSSKNEEEVPAIINRARYFQLPAALRWIDQHREDYCEALASQTDGVEMLTAILHDKDLETAHVVRQCIREDDLLRWIQASFPLPSRKDAIVVLERLLSVGIVSLFADANAPNREKLFVLKCKE</sequence>
<organism evidence="1">
    <name type="scientific">Palpitomonas bilix</name>
    <dbReference type="NCBI Taxonomy" id="652834"/>
    <lineage>
        <taxon>Eukaryota</taxon>
        <taxon>Eukaryota incertae sedis</taxon>
    </lineage>
</organism>
<accession>A0A7S3G0D2</accession>
<dbReference type="AlphaFoldDB" id="A0A7S3G0D2"/>
<name>A0A7S3G0D2_9EUKA</name>
<proteinExistence type="predicted"/>
<reference evidence="1" key="1">
    <citation type="submission" date="2021-01" db="EMBL/GenBank/DDBJ databases">
        <authorList>
            <person name="Corre E."/>
            <person name="Pelletier E."/>
            <person name="Niang G."/>
            <person name="Scheremetjew M."/>
            <person name="Finn R."/>
            <person name="Kale V."/>
            <person name="Holt S."/>
            <person name="Cochrane G."/>
            <person name="Meng A."/>
            <person name="Brown T."/>
            <person name="Cohen L."/>
        </authorList>
    </citation>
    <scope>NUCLEOTIDE SEQUENCE</scope>
    <source>
        <strain evidence="1">NIES-2562</strain>
    </source>
</reference>